<dbReference type="AlphaFoldDB" id="A0A9P7VI24"/>
<dbReference type="Proteomes" id="UP000812287">
    <property type="component" value="Unassembled WGS sequence"/>
</dbReference>
<sequence>MARLTATLETAPNLRSATLLPFVPIHLPSSGLKELTTKDLTQNELSSIIHDLPTSKSEFHWTESLTCHRMGSPASGPYCLAPNRDRGTTRALSFYPTSTYTSPAPEALLFIPAKSRLEDQLLI</sequence>
<dbReference type="RefSeq" id="XP_043034502.1">
    <property type="nucleotide sequence ID" value="XM_043177865.1"/>
</dbReference>
<reference evidence="1" key="1">
    <citation type="submission" date="2020-11" db="EMBL/GenBank/DDBJ databases">
        <title>Adaptations for nitrogen fixation in a non-lichenized fungal sporocarp promotes dispersal by wood-feeding termites.</title>
        <authorList>
            <consortium name="DOE Joint Genome Institute"/>
            <person name="Koch R.A."/>
            <person name="Yoon G."/>
            <person name="Arayal U."/>
            <person name="Lail K."/>
            <person name="Amirebrahimi M."/>
            <person name="Labutti K."/>
            <person name="Lipzen A."/>
            <person name="Riley R."/>
            <person name="Barry K."/>
            <person name="Henrissat B."/>
            <person name="Grigoriev I.V."/>
            <person name="Herr J.R."/>
            <person name="Aime M.C."/>
        </authorList>
    </citation>
    <scope>NUCLEOTIDE SEQUENCE</scope>
    <source>
        <strain evidence="1">MCA 3950</strain>
    </source>
</reference>
<evidence type="ECO:0000313" key="2">
    <source>
        <dbReference type="Proteomes" id="UP000812287"/>
    </source>
</evidence>
<accession>A0A9P7VI24</accession>
<dbReference type="GeneID" id="66100152"/>
<organism evidence="1 2">
    <name type="scientific">Guyanagaster necrorhizus</name>
    <dbReference type="NCBI Taxonomy" id="856835"/>
    <lineage>
        <taxon>Eukaryota</taxon>
        <taxon>Fungi</taxon>
        <taxon>Dikarya</taxon>
        <taxon>Basidiomycota</taxon>
        <taxon>Agaricomycotina</taxon>
        <taxon>Agaricomycetes</taxon>
        <taxon>Agaricomycetidae</taxon>
        <taxon>Agaricales</taxon>
        <taxon>Marasmiineae</taxon>
        <taxon>Physalacriaceae</taxon>
        <taxon>Guyanagaster</taxon>
    </lineage>
</organism>
<keyword evidence="2" id="KW-1185">Reference proteome</keyword>
<gene>
    <name evidence="1" type="ORF">BT62DRAFT_1012029</name>
</gene>
<evidence type="ECO:0000313" key="1">
    <source>
        <dbReference type="EMBL" id="KAG7441002.1"/>
    </source>
</evidence>
<dbReference type="EMBL" id="MU250564">
    <property type="protein sequence ID" value="KAG7441002.1"/>
    <property type="molecule type" value="Genomic_DNA"/>
</dbReference>
<comment type="caution">
    <text evidence="1">The sequence shown here is derived from an EMBL/GenBank/DDBJ whole genome shotgun (WGS) entry which is preliminary data.</text>
</comment>
<name>A0A9P7VI24_9AGAR</name>
<protein>
    <submittedName>
        <fullName evidence="1">Uncharacterized protein</fullName>
    </submittedName>
</protein>
<proteinExistence type="predicted"/>